<comment type="caution">
    <text evidence="1">The sequence shown here is derived from an EMBL/GenBank/DDBJ whole genome shotgun (WGS) entry which is preliminary data.</text>
</comment>
<evidence type="ECO:0000313" key="2">
    <source>
        <dbReference type="Proteomes" id="UP001220256"/>
    </source>
</evidence>
<gene>
    <name evidence="1" type="ORF">N7505_006066</name>
</gene>
<protein>
    <submittedName>
        <fullName evidence="1">ABC transporter integral membrane type 1</fullName>
    </submittedName>
</protein>
<reference evidence="1 2" key="1">
    <citation type="journal article" date="2023" name="IMA Fungus">
        <title>Comparative genomic study of the Penicillium genus elucidates a diverse pangenome and 15 lateral gene transfer events.</title>
        <authorList>
            <person name="Petersen C."/>
            <person name="Sorensen T."/>
            <person name="Nielsen M.R."/>
            <person name="Sondergaard T.E."/>
            <person name="Sorensen J.L."/>
            <person name="Fitzpatrick D.A."/>
            <person name="Frisvad J.C."/>
            <person name="Nielsen K.L."/>
        </authorList>
    </citation>
    <scope>NUCLEOTIDE SEQUENCE [LARGE SCALE GENOMIC DNA]</scope>
    <source>
        <strain evidence="1 2">IBT 3361</strain>
    </source>
</reference>
<dbReference type="EMBL" id="JAPVEB010000003">
    <property type="protein sequence ID" value="KAJ5270308.1"/>
    <property type="molecule type" value="Genomic_DNA"/>
</dbReference>
<dbReference type="Proteomes" id="UP001220256">
    <property type="component" value="Unassembled WGS sequence"/>
</dbReference>
<keyword evidence="2" id="KW-1185">Reference proteome</keyword>
<accession>A0ABQ8WJQ9</accession>
<evidence type="ECO:0000313" key="1">
    <source>
        <dbReference type="EMBL" id="KAJ5270308.1"/>
    </source>
</evidence>
<name>A0ABQ8WJQ9_PENCH</name>
<sequence>MAPQVFCSDKIKSTAFDEDYRLGIFIYWAKSKQKRPPIEGDNLGLNVPFCIQVFQRSNPDFSPVLCPSRLG</sequence>
<organism evidence="1 2">
    <name type="scientific">Penicillium chrysogenum</name>
    <name type="common">Penicillium notatum</name>
    <dbReference type="NCBI Taxonomy" id="5076"/>
    <lineage>
        <taxon>Eukaryota</taxon>
        <taxon>Fungi</taxon>
        <taxon>Dikarya</taxon>
        <taxon>Ascomycota</taxon>
        <taxon>Pezizomycotina</taxon>
        <taxon>Eurotiomycetes</taxon>
        <taxon>Eurotiomycetidae</taxon>
        <taxon>Eurotiales</taxon>
        <taxon>Aspergillaceae</taxon>
        <taxon>Penicillium</taxon>
        <taxon>Penicillium chrysogenum species complex</taxon>
    </lineage>
</organism>
<proteinExistence type="predicted"/>